<dbReference type="PRINTS" id="PR00469">
    <property type="entry name" value="PNDRDTASEII"/>
</dbReference>
<protein>
    <submittedName>
        <fullName evidence="2">NAD(P)-binding domain-containing protein</fullName>
    </submittedName>
</protein>
<dbReference type="PANTHER" id="PTHR43539">
    <property type="entry name" value="FLAVIN-BINDING MONOOXYGENASE-LIKE PROTEIN (AFU_ORTHOLOGUE AFUA_4G09220)"/>
    <property type="match status" value="1"/>
</dbReference>
<dbReference type="GO" id="GO:0004497">
    <property type="term" value="F:monooxygenase activity"/>
    <property type="evidence" value="ECO:0007669"/>
    <property type="project" value="TreeGrafter"/>
</dbReference>
<dbReference type="Pfam" id="PF13738">
    <property type="entry name" value="Pyr_redox_3"/>
    <property type="match status" value="1"/>
</dbReference>
<comment type="caution">
    <text evidence="2">The sequence shown here is derived from an EMBL/GenBank/DDBJ whole genome shotgun (WGS) entry which is preliminary data.</text>
</comment>
<dbReference type="GO" id="GO:0050660">
    <property type="term" value="F:flavin adenine dinucleotide binding"/>
    <property type="evidence" value="ECO:0007669"/>
    <property type="project" value="TreeGrafter"/>
</dbReference>
<dbReference type="RefSeq" id="WP_196398327.1">
    <property type="nucleotide sequence ID" value="NZ_JADNYM010000029.1"/>
</dbReference>
<keyword evidence="3" id="KW-1185">Reference proteome</keyword>
<dbReference type="InterPro" id="IPR050982">
    <property type="entry name" value="Auxin_biosynth/cation_transpt"/>
</dbReference>
<evidence type="ECO:0000313" key="2">
    <source>
        <dbReference type="EMBL" id="MBG0741394.1"/>
    </source>
</evidence>
<accession>A0A931CU07</accession>
<evidence type="ECO:0000256" key="1">
    <source>
        <dbReference type="ARBA" id="ARBA00023002"/>
    </source>
</evidence>
<organism evidence="2 3">
    <name type="scientific">Arthrobacter terrae</name>
    <dbReference type="NCBI Taxonomy" id="2935737"/>
    <lineage>
        <taxon>Bacteria</taxon>
        <taxon>Bacillati</taxon>
        <taxon>Actinomycetota</taxon>
        <taxon>Actinomycetes</taxon>
        <taxon>Micrococcales</taxon>
        <taxon>Micrococcaceae</taxon>
        <taxon>Arthrobacter</taxon>
    </lineage>
</organism>
<gene>
    <name evidence="2" type="ORF">IV500_18690</name>
</gene>
<dbReference type="PANTHER" id="PTHR43539:SF78">
    <property type="entry name" value="FLAVIN-CONTAINING MONOOXYGENASE"/>
    <property type="match status" value="1"/>
</dbReference>
<dbReference type="InterPro" id="IPR036188">
    <property type="entry name" value="FAD/NAD-bd_sf"/>
</dbReference>
<name>A0A931CU07_9MICC</name>
<dbReference type="PRINTS" id="PR00368">
    <property type="entry name" value="FADPNR"/>
</dbReference>
<keyword evidence="1" id="KW-0560">Oxidoreductase</keyword>
<dbReference type="Gene3D" id="3.50.50.60">
    <property type="entry name" value="FAD/NAD(P)-binding domain"/>
    <property type="match status" value="1"/>
</dbReference>
<reference evidence="2 3" key="1">
    <citation type="submission" date="2020-11" db="EMBL/GenBank/DDBJ databases">
        <title>Arthrobacter antarcticus sp. nov., isolated from Antarctic Soil.</title>
        <authorList>
            <person name="Li J."/>
        </authorList>
    </citation>
    <scope>NUCLEOTIDE SEQUENCE [LARGE SCALE GENOMIC DNA]</scope>
    <source>
        <strain evidence="2 3">Z1-20</strain>
    </source>
</reference>
<dbReference type="Proteomes" id="UP000655366">
    <property type="component" value="Unassembled WGS sequence"/>
</dbReference>
<sequence length="377" mass="39629">MNSHILDALVIGAGQSGLAAGYHLQRAGLDFSILDSGARVGDVWRQRWDSLRLFTPARYSALPGLNFPAPAASFPAKDAFADYLETYAQHFQLPVRTGIRVHSVRRAGEVFAVDTSAGQLLARTVVATPGANSTPQIPGMAQALDPGIMQLHSSEYRSPAGLPAGAVVVVGAGTSGAEIALELAQSRPKGTVYLSGKPTAHIPDAVFRFAGPLYWRLVNSVLTLDTKTGRKVAAGFLEHGAPLIRVSVREVERAGAVRLPRLSGAVDGKPVFDVGTADGGTHAAETKGPASVCTIIWATGYRPVFQWIEGLAVDSHGWPATIRGVVPKIAGLYFVGLPFQYALTSGLVGGVGRDAEYIVEQLKARTVSLASTGALDS</sequence>
<dbReference type="AlphaFoldDB" id="A0A931CU07"/>
<dbReference type="SUPFAM" id="SSF51905">
    <property type="entry name" value="FAD/NAD(P)-binding domain"/>
    <property type="match status" value="2"/>
</dbReference>
<dbReference type="EMBL" id="JADNYM010000029">
    <property type="protein sequence ID" value="MBG0741394.1"/>
    <property type="molecule type" value="Genomic_DNA"/>
</dbReference>
<evidence type="ECO:0000313" key="3">
    <source>
        <dbReference type="Proteomes" id="UP000655366"/>
    </source>
</evidence>
<proteinExistence type="predicted"/>